<dbReference type="GO" id="GO:0005886">
    <property type="term" value="C:plasma membrane"/>
    <property type="evidence" value="ECO:0007669"/>
    <property type="project" value="UniProtKB-SubCell"/>
</dbReference>
<dbReference type="PANTHER" id="PTHR28259">
    <property type="entry name" value="FLUORIDE EXPORT PROTEIN 1-RELATED"/>
    <property type="match status" value="1"/>
</dbReference>
<dbReference type="EMBL" id="CP058529">
    <property type="protein sequence ID" value="QLG29562.1"/>
    <property type="molecule type" value="Genomic_DNA"/>
</dbReference>
<sequence length="120" mass="12058">MTDGLLAPMLVAVGGSAGAVGRYLVGRRIPGRRATALVNVVGSVLLGAVGGAVSAGYPLTLGMLVGTGFCGAFTTYSSFAVEFHRLLDEGEWRSVAVFGLGTLFAALLGAVVGRSLVGIT</sequence>
<evidence type="ECO:0000256" key="1">
    <source>
        <dbReference type="ARBA" id="ARBA00004651"/>
    </source>
</evidence>
<keyword evidence="8" id="KW-0915">Sodium</keyword>
<keyword evidence="8" id="KW-0479">Metal-binding</keyword>
<dbReference type="HAMAP" id="MF_00454">
    <property type="entry name" value="FluC"/>
    <property type="match status" value="1"/>
</dbReference>
<evidence type="ECO:0000256" key="7">
    <source>
        <dbReference type="ARBA" id="ARBA00035585"/>
    </source>
</evidence>
<keyword evidence="5 8" id="KW-0472">Membrane</keyword>
<evidence type="ECO:0000256" key="8">
    <source>
        <dbReference type="HAMAP-Rule" id="MF_00454"/>
    </source>
</evidence>
<keyword evidence="8" id="KW-0407">Ion channel</keyword>
<keyword evidence="4 8" id="KW-1133">Transmembrane helix</keyword>
<feature type="transmembrane region" description="Helical" evidence="8">
    <location>
        <begin position="6"/>
        <end position="25"/>
    </location>
</feature>
<evidence type="ECO:0000313" key="10">
    <source>
        <dbReference type="Proteomes" id="UP000509750"/>
    </source>
</evidence>
<evidence type="ECO:0000256" key="6">
    <source>
        <dbReference type="ARBA" id="ARBA00035120"/>
    </source>
</evidence>
<keyword evidence="10" id="KW-1185">Reference proteome</keyword>
<dbReference type="InterPro" id="IPR003691">
    <property type="entry name" value="FluC"/>
</dbReference>
<feature type="binding site" evidence="8">
    <location>
        <position position="71"/>
    </location>
    <ligand>
        <name>Na(+)</name>
        <dbReference type="ChEBI" id="CHEBI:29101"/>
        <note>structural</note>
    </ligand>
</feature>
<feature type="transmembrane region" description="Helical" evidence="8">
    <location>
        <begin position="37"/>
        <end position="57"/>
    </location>
</feature>
<evidence type="ECO:0000313" key="9">
    <source>
        <dbReference type="EMBL" id="QLG29562.1"/>
    </source>
</evidence>
<accession>A0A7D5KPI7</accession>
<dbReference type="AlphaFoldDB" id="A0A7D5KPI7"/>
<feature type="transmembrane region" description="Helical" evidence="8">
    <location>
        <begin position="63"/>
        <end position="83"/>
    </location>
</feature>
<dbReference type="Pfam" id="PF02537">
    <property type="entry name" value="CRCB"/>
    <property type="match status" value="1"/>
</dbReference>
<name>A0A7D5KPI7_9EURY</name>
<organism evidence="9 10">
    <name type="scientific">Halorarum halophilum</name>
    <dbReference type="NCBI Taxonomy" id="2743090"/>
    <lineage>
        <taxon>Archaea</taxon>
        <taxon>Methanobacteriati</taxon>
        <taxon>Methanobacteriota</taxon>
        <taxon>Stenosarchaea group</taxon>
        <taxon>Halobacteria</taxon>
        <taxon>Halobacteriales</taxon>
        <taxon>Haloferacaceae</taxon>
        <taxon>Halorarum</taxon>
    </lineage>
</organism>
<evidence type="ECO:0000256" key="5">
    <source>
        <dbReference type="ARBA" id="ARBA00023136"/>
    </source>
</evidence>
<comment type="similarity">
    <text evidence="6 8">Belongs to the fluoride channel Fluc/FEX (TC 1.A.43) family.</text>
</comment>
<keyword evidence="8" id="KW-0406">Ion transport</keyword>
<feature type="transmembrane region" description="Helical" evidence="8">
    <location>
        <begin position="95"/>
        <end position="117"/>
    </location>
</feature>
<gene>
    <name evidence="8" type="primary">fluC</name>
    <name evidence="8" type="synonym">crcB</name>
    <name evidence="9" type="ORF">HUG10_17410</name>
</gene>
<dbReference type="GO" id="GO:0046872">
    <property type="term" value="F:metal ion binding"/>
    <property type="evidence" value="ECO:0007669"/>
    <property type="project" value="UniProtKB-KW"/>
</dbReference>
<evidence type="ECO:0000256" key="3">
    <source>
        <dbReference type="ARBA" id="ARBA00022692"/>
    </source>
</evidence>
<protein>
    <recommendedName>
        <fullName evidence="8">Fluoride-specific ion channel FluC</fullName>
    </recommendedName>
</protein>
<feature type="binding site" evidence="8">
    <location>
        <position position="74"/>
    </location>
    <ligand>
        <name>Na(+)</name>
        <dbReference type="ChEBI" id="CHEBI:29101"/>
        <note>structural</note>
    </ligand>
</feature>
<comment type="subcellular location">
    <subcellularLocation>
        <location evidence="1 8">Cell membrane</location>
        <topology evidence="1 8">Multi-pass membrane protein</topology>
    </subcellularLocation>
</comment>
<dbReference type="GO" id="GO:0062054">
    <property type="term" value="F:fluoride channel activity"/>
    <property type="evidence" value="ECO:0007669"/>
    <property type="project" value="UniProtKB-UniRule"/>
</dbReference>
<evidence type="ECO:0000256" key="2">
    <source>
        <dbReference type="ARBA" id="ARBA00022475"/>
    </source>
</evidence>
<dbReference type="Proteomes" id="UP000509750">
    <property type="component" value="Chromosome"/>
</dbReference>
<comment type="activity regulation">
    <text evidence="8">Na(+) is not transported, but it plays an essential structural role and its presence is essential for fluoride channel function.</text>
</comment>
<keyword evidence="8" id="KW-0813">Transport</keyword>
<proteinExistence type="inferred from homology"/>
<evidence type="ECO:0000256" key="4">
    <source>
        <dbReference type="ARBA" id="ARBA00022989"/>
    </source>
</evidence>
<dbReference type="KEGG" id="halg:HUG10_17410"/>
<reference evidence="9 10" key="1">
    <citation type="submission" date="2020-07" db="EMBL/GenBank/DDBJ databases">
        <title>Gai3-2, isolated from salt lake.</title>
        <authorList>
            <person name="Cui H."/>
            <person name="Shi X."/>
        </authorList>
    </citation>
    <scope>NUCLEOTIDE SEQUENCE [LARGE SCALE GENOMIC DNA]</scope>
    <source>
        <strain evidence="9 10">Gai3-2</strain>
    </source>
</reference>
<comment type="function">
    <text evidence="8">Fluoride-specific ion channel. Important for reducing fluoride concentration in the cell, thus reducing its toxicity.</text>
</comment>
<keyword evidence="3 8" id="KW-0812">Transmembrane</keyword>
<comment type="catalytic activity">
    <reaction evidence="7">
        <text>fluoride(in) = fluoride(out)</text>
        <dbReference type="Rhea" id="RHEA:76159"/>
        <dbReference type="ChEBI" id="CHEBI:17051"/>
    </reaction>
    <physiologicalReaction direction="left-to-right" evidence="7">
        <dbReference type="Rhea" id="RHEA:76160"/>
    </physiologicalReaction>
</comment>
<dbReference type="OrthoDB" id="304656at2157"/>
<keyword evidence="2 8" id="KW-1003">Cell membrane</keyword>
<dbReference type="PANTHER" id="PTHR28259:SF1">
    <property type="entry name" value="FLUORIDE EXPORT PROTEIN 1-RELATED"/>
    <property type="match status" value="1"/>
</dbReference>
<dbReference type="GO" id="GO:0140114">
    <property type="term" value="P:cellular detoxification of fluoride"/>
    <property type="evidence" value="ECO:0007669"/>
    <property type="project" value="UniProtKB-UniRule"/>
</dbReference>